<keyword evidence="2" id="KW-0238">DNA-binding</keyword>
<dbReference type="Gene3D" id="1.10.10.10">
    <property type="entry name" value="Winged helix-like DNA-binding domain superfamily/Winged helix DNA-binding domain"/>
    <property type="match status" value="1"/>
</dbReference>
<dbReference type="InterPro" id="IPR036388">
    <property type="entry name" value="WH-like_DNA-bd_sf"/>
</dbReference>
<dbReference type="PANTHER" id="PTHR38445:SF6">
    <property type="entry name" value="GNTR-FAMILY TRANSCRIPTIONAL REGULATOR"/>
    <property type="match status" value="1"/>
</dbReference>
<dbReference type="PRINTS" id="PR00035">
    <property type="entry name" value="HTHGNTR"/>
</dbReference>
<dbReference type="InterPro" id="IPR000524">
    <property type="entry name" value="Tscrpt_reg_HTH_GntR"/>
</dbReference>
<sequence>MAWNFNPNLPIYAQIIQEMKRRMIRHELSAGERIPSVRDLAKEAGVNPNTMQKALADLEAEGLLDTERTAGRFITSDGEKLAALRKNYLQERLAPLLQELQDLGVTPEELGELTAQYFKEETP</sequence>
<dbReference type="PROSITE" id="PS50949">
    <property type="entry name" value="HTH_GNTR"/>
    <property type="match status" value="1"/>
</dbReference>
<accession>A0A941CR33</accession>
<dbReference type="InterPro" id="IPR036390">
    <property type="entry name" value="WH_DNA-bd_sf"/>
</dbReference>
<dbReference type="EMBL" id="JAGSCS010000005">
    <property type="protein sequence ID" value="MBR0575766.1"/>
    <property type="molecule type" value="Genomic_DNA"/>
</dbReference>
<dbReference type="Proteomes" id="UP000675379">
    <property type="component" value="Unassembled WGS sequence"/>
</dbReference>
<dbReference type="GO" id="GO:0003700">
    <property type="term" value="F:DNA-binding transcription factor activity"/>
    <property type="evidence" value="ECO:0007669"/>
    <property type="project" value="InterPro"/>
</dbReference>
<keyword evidence="1" id="KW-0805">Transcription regulation</keyword>
<evidence type="ECO:0000256" key="3">
    <source>
        <dbReference type="ARBA" id="ARBA00023163"/>
    </source>
</evidence>
<evidence type="ECO:0000313" key="5">
    <source>
        <dbReference type="EMBL" id="MBR0575766.1"/>
    </source>
</evidence>
<dbReference type="SMART" id="SM00345">
    <property type="entry name" value="HTH_GNTR"/>
    <property type="match status" value="1"/>
</dbReference>
<feature type="domain" description="HTH gntR-type" evidence="4">
    <location>
        <begin position="9"/>
        <end position="77"/>
    </location>
</feature>
<evidence type="ECO:0000256" key="1">
    <source>
        <dbReference type="ARBA" id="ARBA00023015"/>
    </source>
</evidence>
<proteinExistence type="predicted"/>
<keyword evidence="3" id="KW-0804">Transcription</keyword>
<dbReference type="PANTHER" id="PTHR38445">
    <property type="entry name" value="HTH-TYPE TRANSCRIPTIONAL REPRESSOR YTRA"/>
    <property type="match status" value="1"/>
</dbReference>
<evidence type="ECO:0000256" key="2">
    <source>
        <dbReference type="ARBA" id="ARBA00023125"/>
    </source>
</evidence>
<gene>
    <name evidence="5" type="ORF">KCG48_05355</name>
</gene>
<dbReference type="CDD" id="cd07377">
    <property type="entry name" value="WHTH_GntR"/>
    <property type="match status" value="1"/>
</dbReference>
<evidence type="ECO:0000313" key="6">
    <source>
        <dbReference type="Proteomes" id="UP000675379"/>
    </source>
</evidence>
<dbReference type="SUPFAM" id="SSF46785">
    <property type="entry name" value="Winged helix' DNA-binding domain"/>
    <property type="match status" value="1"/>
</dbReference>
<name>A0A941CR33_9CLOT</name>
<protein>
    <submittedName>
        <fullName evidence="5">GntR family transcriptional regulator</fullName>
    </submittedName>
</protein>
<comment type="caution">
    <text evidence="5">The sequence shown here is derived from an EMBL/GenBank/DDBJ whole genome shotgun (WGS) entry which is preliminary data.</text>
</comment>
<evidence type="ECO:0000259" key="4">
    <source>
        <dbReference type="PROSITE" id="PS50949"/>
    </source>
</evidence>
<dbReference type="AlphaFoldDB" id="A0A941CR33"/>
<organism evidence="5 6">
    <name type="scientific">Proteiniclasticum sediminis</name>
    <dbReference type="NCBI Taxonomy" id="2804028"/>
    <lineage>
        <taxon>Bacteria</taxon>
        <taxon>Bacillati</taxon>
        <taxon>Bacillota</taxon>
        <taxon>Clostridia</taxon>
        <taxon>Eubacteriales</taxon>
        <taxon>Clostridiaceae</taxon>
        <taxon>Proteiniclasticum</taxon>
    </lineage>
</organism>
<keyword evidence="6" id="KW-1185">Reference proteome</keyword>
<dbReference type="GO" id="GO:0003677">
    <property type="term" value="F:DNA binding"/>
    <property type="evidence" value="ECO:0007669"/>
    <property type="project" value="UniProtKB-KW"/>
</dbReference>
<dbReference type="RefSeq" id="WP_211800378.1">
    <property type="nucleotide sequence ID" value="NZ_JAGSCS010000005.1"/>
</dbReference>
<dbReference type="Pfam" id="PF00392">
    <property type="entry name" value="GntR"/>
    <property type="match status" value="1"/>
</dbReference>
<reference evidence="5" key="1">
    <citation type="submission" date="2021-04" db="EMBL/GenBank/DDBJ databases">
        <title>Proteiniclasticum sedimins sp. nov., an obligate anaerobic bacterium isolated from anaerobic sludge.</title>
        <authorList>
            <person name="Liu J."/>
        </authorList>
    </citation>
    <scope>NUCLEOTIDE SEQUENCE</scope>
    <source>
        <strain evidence="5">BAD-10</strain>
    </source>
</reference>